<sequence>MATRKPVAKPRTQYRTALLVGEGEAELNFLKHLKALYLQRGDKRVTLKNAKGKGGAGVLDYTRRQWQQAHFDEVGALLDTDTNWDDQERARAKKLKIEVFEATPCLEAMVLAVLGKTVPHDTKHCKSAFEQALKAQAHAPGLFEQHLSKAVLDAAQARVPALKALVAFLCR</sequence>
<accession>A0ABS5E2C3</accession>
<evidence type="ECO:0008006" key="3">
    <source>
        <dbReference type="Google" id="ProtNLM"/>
    </source>
</evidence>
<keyword evidence="2" id="KW-1185">Reference proteome</keyword>
<organism evidence="1 2">
    <name type="scientific">Ideonella paludis</name>
    <dbReference type="NCBI Taxonomy" id="1233411"/>
    <lineage>
        <taxon>Bacteria</taxon>
        <taxon>Pseudomonadati</taxon>
        <taxon>Pseudomonadota</taxon>
        <taxon>Betaproteobacteria</taxon>
        <taxon>Burkholderiales</taxon>
        <taxon>Sphaerotilaceae</taxon>
        <taxon>Ideonella</taxon>
    </lineage>
</organism>
<protein>
    <recommendedName>
        <fullName evidence="3">RloB domain-containing protein</fullName>
    </recommendedName>
</protein>
<gene>
    <name evidence="1" type="ORF">KAK11_19745</name>
</gene>
<evidence type="ECO:0000313" key="2">
    <source>
        <dbReference type="Proteomes" id="UP000672097"/>
    </source>
</evidence>
<reference evidence="1 2" key="1">
    <citation type="submission" date="2021-04" db="EMBL/GenBank/DDBJ databases">
        <title>The genome sequence of type strain Ideonella paludis KCTC 32238.</title>
        <authorList>
            <person name="Liu Y."/>
        </authorList>
    </citation>
    <scope>NUCLEOTIDE SEQUENCE [LARGE SCALE GENOMIC DNA]</scope>
    <source>
        <strain evidence="1 2">KCTC 32238</strain>
    </source>
</reference>
<dbReference type="EMBL" id="JAGQDG010000008">
    <property type="protein sequence ID" value="MBQ0937568.1"/>
    <property type="molecule type" value="Genomic_DNA"/>
</dbReference>
<proteinExistence type="predicted"/>
<dbReference type="Proteomes" id="UP000672097">
    <property type="component" value="Unassembled WGS sequence"/>
</dbReference>
<evidence type="ECO:0000313" key="1">
    <source>
        <dbReference type="EMBL" id="MBQ0937568.1"/>
    </source>
</evidence>
<dbReference type="RefSeq" id="WP_210811148.1">
    <property type="nucleotide sequence ID" value="NZ_JAGQDG010000008.1"/>
</dbReference>
<name>A0ABS5E2C3_9BURK</name>
<comment type="caution">
    <text evidence="1">The sequence shown here is derived from an EMBL/GenBank/DDBJ whole genome shotgun (WGS) entry which is preliminary data.</text>
</comment>